<feature type="compositionally biased region" description="Basic residues" evidence="1">
    <location>
        <begin position="326"/>
        <end position="341"/>
    </location>
</feature>
<evidence type="ECO:0000313" key="3">
    <source>
        <dbReference type="Proteomes" id="UP001292079"/>
    </source>
</evidence>
<dbReference type="Gene3D" id="3.30.1370.210">
    <property type="match status" value="1"/>
</dbReference>
<keyword evidence="3" id="KW-1185">Reference proteome</keyword>
<accession>A0AAE1ZGS8</accession>
<reference evidence="2" key="1">
    <citation type="submission" date="2022-04" db="EMBL/GenBank/DDBJ databases">
        <authorList>
            <person name="Xu L."/>
            <person name="Lv Z."/>
        </authorList>
    </citation>
    <scope>NUCLEOTIDE SEQUENCE</scope>
    <source>
        <strain evidence="2">LV_2022a</strain>
    </source>
</reference>
<comment type="caution">
    <text evidence="2">The sequence shown here is derived from an EMBL/GenBank/DDBJ whole genome shotgun (WGS) entry which is preliminary data.</text>
</comment>
<organism evidence="2 3">
    <name type="scientific">Schistosoma mekongi</name>
    <name type="common">Parasitic worm</name>
    <dbReference type="NCBI Taxonomy" id="38744"/>
    <lineage>
        <taxon>Eukaryota</taxon>
        <taxon>Metazoa</taxon>
        <taxon>Spiralia</taxon>
        <taxon>Lophotrochozoa</taxon>
        <taxon>Platyhelminthes</taxon>
        <taxon>Trematoda</taxon>
        <taxon>Digenea</taxon>
        <taxon>Strigeidida</taxon>
        <taxon>Schistosomatoidea</taxon>
        <taxon>Schistosomatidae</taxon>
        <taxon>Schistosoma</taxon>
    </lineage>
</organism>
<dbReference type="EMBL" id="JALJAT010000002">
    <property type="protein sequence ID" value="KAK4473314.1"/>
    <property type="molecule type" value="Genomic_DNA"/>
</dbReference>
<proteinExistence type="predicted"/>
<reference evidence="2" key="2">
    <citation type="journal article" date="2023" name="Infect Dis Poverty">
        <title>Chromosome-scale genome of the human blood fluke Schistosoma mekongi and its implications for public health.</title>
        <authorList>
            <person name="Zhou M."/>
            <person name="Xu L."/>
            <person name="Xu D."/>
            <person name="Chen W."/>
            <person name="Khan J."/>
            <person name="Hu Y."/>
            <person name="Huang H."/>
            <person name="Wei H."/>
            <person name="Zhang Y."/>
            <person name="Chusongsang P."/>
            <person name="Tanasarnprasert K."/>
            <person name="Hu X."/>
            <person name="Limpanont Y."/>
            <person name="Lv Z."/>
        </authorList>
    </citation>
    <scope>NUCLEOTIDE SEQUENCE</scope>
    <source>
        <strain evidence="2">LV_2022a</strain>
    </source>
</reference>
<dbReference type="Proteomes" id="UP001292079">
    <property type="component" value="Unassembled WGS sequence"/>
</dbReference>
<feature type="compositionally biased region" description="Low complexity" evidence="1">
    <location>
        <begin position="309"/>
        <end position="320"/>
    </location>
</feature>
<evidence type="ECO:0008006" key="4">
    <source>
        <dbReference type="Google" id="ProtNLM"/>
    </source>
</evidence>
<gene>
    <name evidence="2" type="ORF">MN116_004478</name>
</gene>
<feature type="region of interest" description="Disordered" evidence="1">
    <location>
        <begin position="309"/>
        <end position="347"/>
    </location>
</feature>
<feature type="region of interest" description="Disordered" evidence="1">
    <location>
        <begin position="84"/>
        <end position="111"/>
    </location>
</feature>
<name>A0AAE1ZGS8_SCHME</name>
<dbReference type="AlphaFoldDB" id="A0AAE1ZGS8"/>
<protein>
    <recommendedName>
        <fullName evidence="4">Muscleblind-like protein</fullName>
    </recommendedName>
</protein>
<feature type="compositionally biased region" description="Low complexity" evidence="1">
    <location>
        <begin position="84"/>
        <end position="101"/>
    </location>
</feature>
<evidence type="ECO:0000313" key="2">
    <source>
        <dbReference type="EMBL" id="KAK4473314.1"/>
    </source>
</evidence>
<sequence>MQVEHICTTDTFTIHCFKCILVNTVSVLDVTLCLDITELQFSEEDNINNKPENNNSTSDIHSLSKLISNSSSEKLVNITSSLQSTSSKSSSTTTVNSQVKNHTGLNDSTINNASRSRRQDWCKWPICIQYRTTGYCPAYNSNATLPSFQMCQAAHIGPNDQVPLSSDGQVRVCFDSMGLVNLTCNRSDCYFYHPPKEIRDKIVAKRHAQYLREKVIRDVSKSRKSTGLLTIDNNRHFDYNTSNYKTILSQNQLTPSPIHTTIHQQSMIPQQFFGTIDILSSSMMNKDNLHNITSDYNVDGLYLTNIIQQNQQQQQQQQHPHPLPPPHHHRQQHPPHQHHQLKQQQQQQSTNLNAFIQSCTTNQSTSCLLTNNNSNNVTSYLSNILFNNNNNCNNNNNNPFYIQQSIGLNPCTFITNTPTTQYSDIMNIILSQNQIDYDKLYKMLLLNTPPITSPIYPLNLTTLWSKLLDTFIINNPSLLLTNFLHTPLAINSQMNCLLPQLIDPILPLNYLPNITYPLVSNSINNTYPTAFLQFNQRNELQQPIEMMNIIDNALNVSTVSCSSSISSSTMMSSSSSSSPSSSSLLFPSNQLINSDILLQNSQFLLQHEYKPNLNLTTNTISTVSTPGGLSTTQLQSIPQQLTSEVTITSLPPPPPPLIPSTIITTAITTAATNNVLIVNSI</sequence>
<evidence type="ECO:0000256" key="1">
    <source>
        <dbReference type="SAM" id="MobiDB-lite"/>
    </source>
</evidence>